<accession>A0A2J7ZSK7</accession>
<dbReference type="OrthoDB" id="539140at2759"/>
<organism evidence="3 4">
    <name type="scientific">Tetrabaena socialis</name>
    <dbReference type="NCBI Taxonomy" id="47790"/>
    <lineage>
        <taxon>Eukaryota</taxon>
        <taxon>Viridiplantae</taxon>
        <taxon>Chlorophyta</taxon>
        <taxon>core chlorophytes</taxon>
        <taxon>Chlorophyceae</taxon>
        <taxon>CS clade</taxon>
        <taxon>Chlamydomonadales</taxon>
        <taxon>Tetrabaenaceae</taxon>
        <taxon>Tetrabaena</taxon>
    </lineage>
</organism>
<dbReference type="AlphaFoldDB" id="A0A2J7ZSK7"/>
<evidence type="ECO:0000313" key="3">
    <source>
        <dbReference type="EMBL" id="PNH03230.1"/>
    </source>
</evidence>
<keyword evidence="2" id="KW-0732">Signal</keyword>
<reference evidence="3 4" key="1">
    <citation type="journal article" date="2017" name="Mol. Biol. Evol.">
        <title>The 4-celled Tetrabaena socialis nuclear genome reveals the essential components for genetic control of cell number at the origin of multicellularity in the volvocine lineage.</title>
        <authorList>
            <person name="Featherston J."/>
            <person name="Arakaki Y."/>
            <person name="Hanschen E.R."/>
            <person name="Ferris P.J."/>
            <person name="Michod R.E."/>
            <person name="Olson B.J.S.C."/>
            <person name="Nozaki H."/>
            <person name="Durand P.M."/>
        </authorList>
    </citation>
    <scope>NUCLEOTIDE SEQUENCE [LARGE SCALE GENOMIC DNA]</scope>
    <source>
        <strain evidence="3 4">NIES-571</strain>
    </source>
</reference>
<dbReference type="Proteomes" id="UP000236333">
    <property type="component" value="Unassembled WGS sequence"/>
</dbReference>
<feature type="signal peptide" evidence="2">
    <location>
        <begin position="1"/>
        <end position="23"/>
    </location>
</feature>
<feature type="compositionally biased region" description="Pro residues" evidence="1">
    <location>
        <begin position="209"/>
        <end position="229"/>
    </location>
</feature>
<keyword evidence="4" id="KW-1185">Reference proteome</keyword>
<comment type="caution">
    <text evidence="3">The sequence shown here is derived from an EMBL/GenBank/DDBJ whole genome shotgun (WGS) entry which is preliminary data.</text>
</comment>
<dbReference type="EMBL" id="PGGS01000531">
    <property type="protein sequence ID" value="PNH03230.1"/>
    <property type="molecule type" value="Genomic_DNA"/>
</dbReference>
<gene>
    <name evidence="3" type="ORF">TSOC_010743</name>
</gene>
<feature type="region of interest" description="Disordered" evidence="1">
    <location>
        <begin position="202"/>
        <end position="237"/>
    </location>
</feature>
<proteinExistence type="predicted"/>
<name>A0A2J7ZSK7_9CHLO</name>
<protein>
    <submittedName>
        <fullName evidence="3">Uncharacterized protein</fullName>
    </submittedName>
</protein>
<evidence type="ECO:0000256" key="1">
    <source>
        <dbReference type="SAM" id="MobiDB-lite"/>
    </source>
</evidence>
<feature type="chain" id="PRO_5014372750" evidence="2">
    <location>
        <begin position="24"/>
        <end position="237"/>
    </location>
</feature>
<evidence type="ECO:0000313" key="4">
    <source>
        <dbReference type="Proteomes" id="UP000236333"/>
    </source>
</evidence>
<sequence>MKASLYIAALAAAALFGTHYATASDMLRNHPMYTEAQPSAADLSMAAAFIITGNKGSYWVSEGLSTSAAKRQALLDFVSAGGLLILLGGLTPSGGNQFIPLIDFLLGAEGPSGCTPALVTAEFLAYKRLDIGRLGSLPSPIKVKPGMGVSELVCPVKDVTLGVYTGTDPVTKKVASVAQLWSVGEGSVLWLGSGFAVPHLKGYEQEDSAPPPYEDIPPPTEDVSPPPPRRNGRRSLA</sequence>
<evidence type="ECO:0000256" key="2">
    <source>
        <dbReference type="SAM" id="SignalP"/>
    </source>
</evidence>